<feature type="signal peptide" evidence="1">
    <location>
        <begin position="1"/>
        <end position="29"/>
    </location>
</feature>
<dbReference type="NCBIfam" id="NF033465">
    <property type="entry name" value="PTPA-CTERM"/>
    <property type="match status" value="1"/>
</dbReference>
<protein>
    <submittedName>
        <fullName evidence="2">PTPA-CTERM sorting domain-containing protein</fullName>
    </submittedName>
</protein>
<evidence type="ECO:0000313" key="2">
    <source>
        <dbReference type="EMBL" id="WNZ27285.1"/>
    </source>
</evidence>
<gene>
    <name evidence="2" type="ORF">HJG54_30825</name>
</gene>
<reference evidence="2" key="1">
    <citation type="submission" date="2020-05" db="EMBL/GenBank/DDBJ databases">
        <authorList>
            <person name="Zhu T."/>
            <person name="Keshari N."/>
            <person name="Lu X."/>
        </authorList>
    </citation>
    <scope>NUCLEOTIDE SEQUENCE</scope>
    <source>
        <strain evidence="2">NK1-12</strain>
    </source>
</reference>
<dbReference type="EMBL" id="CP053587">
    <property type="protein sequence ID" value="WNZ27285.1"/>
    <property type="molecule type" value="Genomic_DNA"/>
</dbReference>
<dbReference type="RefSeq" id="WP_316436938.1">
    <property type="nucleotide sequence ID" value="NZ_CP053587.1"/>
</dbReference>
<accession>A0AA97AJ12</accession>
<proteinExistence type="predicted"/>
<feature type="chain" id="PRO_5041706443" evidence="1">
    <location>
        <begin position="30"/>
        <end position="207"/>
    </location>
</feature>
<organism evidence="2">
    <name type="scientific">Leptolyngbya sp. NK1-12</name>
    <dbReference type="NCBI Taxonomy" id="2547451"/>
    <lineage>
        <taxon>Bacteria</taxon>
        <taxon>Bacillati</taxon>
        <taxon>Cyanobacteriota</taxon>
        <taxon>Cyanophyceae</taxon>
        <taxon>Leptolyngbyales</taxon>
        <taxon>Leptolyngbyaceae</taxon>
        <taxon>Leptolyngbya group</taxon>
        <taxon>Leptolyngbya</taxon>
    </lineage>
</organism>
<evidence type="ECO:0000256" key="1">
    <source>
        <dbReference type="SAM" id="SignalP"/>
    </source>
</evidence>
<keyword evidence="1" id="KW-0732">Signal</keyword>
<name>A0AA97AJ12_9CYAN</name>
<dbReference type="AlphaFoldDB" id="A0AA97AJ12"/>
<sequence length="207" mass="21908">MKKQALIGALAMGAMTVGSLLQTTSSASAATVGTTTTNCDFAGATICTNVLNGNDSLSDLNSIDDSPFSNYEWEFLSKINAPNTTPDEGIADTFKLTYNGGPDDSTSGTWEILLQNIINNKSPFVLAMKAGGGHAYNFFDGTVFSGNWDTDRFLNPKGISQGISHATLYTPKDFQPIPTPALLPGLIGMGLAAMRKKKQAAEVTQEV</sequence>